<gene>
    <name evidence="2" type="ORF">J2S90_002018</name>
    <name evidence="3" type="ORF">J2S93_002686</name>
</gene>
<evidence type="ECO:0000313" key="3">
    <source>
        <dbReference type="EMBL" id="MDQ0181255.1"/>
    </source>
</evidence>
<dbReference type="AlphaFoldDB" id="A0AAW8DEP4"/>
<dbReference type="Proteomes" id="UP001230951">
    <property type="component" value="Unassembled WGS sequence"/>
</dbReference>
<organism evidence="2 5">
    <name type="scientific">Arthrobacter bambusae</name>
    <dbReference type="NCBI Taxonomy" id="1338426"/>
    <lineage>
        <taxon>Bacteria</taxon>
        <taxon>Bacillati</taxon>
        <taxon>Actinomycetota</taxon>
        <taxon>Actinomycetes</taxon>
        <taxon>Micrococcales</taxon>
        <taxon>Micrococcaceae</taxon>
        <taxon>Arthrobacter</taxon>
    </lineage>
</organism>
<dbReference type="EMBL" id="JAUSRG010000004">
    <property type="protein sequence ID" value="MDP9905059.1"/>
    <property type="molecule type" value="Genomic_DNA"/>
</dbReference>
<dbReference type="EMBL" id="JAUSTF010000005">
    <property type="protein sequence ID" value="MDQ0181255.1"/>
    <property type="molecule type" value="Genomic_DNA"/>
</dbReference>
<comment type="caution">
    <text evidence="2">The sequence shown here is derived from an EMBL/GenBank/DDBJ whole genome shotgun (WGS) entry which is preliminary data.</text>
</comment>
<accession>A0AAW8DEP4</accession>
<sequence>MPDKAPHQHETKKSIKSIKEKRAVKRAKHESDAAVDPVAHLRMRKK</sequence>
<name>A0AAW8DEP4_9MICC</name>
<reference evidence="2 4" key="1">
    <citation type="submission" date="2023-07" db="EMBL/GenBank/DDBJ databases">
        <title>Sorghum-associated microbial communities from plants grown in Nebraska, USA.</title>
        <authorList>
            <person name="Schachtman D."/>
        </authorList>
    </citation>
    <scope>NUCLEOTIDE SEQUENCE</scope>
    <source>
        <strain evidence="2">DS1006</strain>
        <strain evidence="3 4">DS1016</strain>
    </source>
</reference>
<dbReference type="Proteomes" id="UP001242995">
    <property type="component" value="Unassembled WGS sequence"/>
</dbReference>
<protein>
    <submittedName>
        <fullName evidence="2">Uncharacterized protein</fullName>
    </submittedName>
</protein>
<feature type="region of interest" description="Disordered" evidence="1">
    <location>
        <begin position="1"/>
        <end position="46"/>
    </location>
</feature>
<dbReference type="RefSeq" id="WP_172465476.1">
    <property type="nucleotide sequence ID" value="NZ_JAUSRG010000004.1"/>
</dbReference>
<evidence type="ECO:0000313" key="4">
    <source>
        <dbReference type="Proteomes" id="UP001230951"/>
    </source>
</evidence>
<evidence type="ECO:0000313" key="5">
    <source>
        <dbReference type="Proteomes" id="UP001242995"/>
    </source>
</evidence>
<keyword evidence="4" id="KW-1185">Reference proteome</keyword>
<evidence type="ECO:0000313" key="2">
    <source>
        <dbReference type="EMBL" id="MDP9905059.1"/>
    </source>
</evidence>
<evidence type="ECO:0000256" key="1">
    <source>
        <dbReference type="SAM" id="MobiDB-lite"/>
    </source>
</evidence>
<proteinExistence type="predicted"/>
<feature type="compositionally biased region" description="Basic and acidic residues" evidence="1">
    <location>
        <begin position="1"/>
        <end position="21"/>
    </location>
</feature>